<dbReference type="InterPro" id="IPR010259">
    <property type="entry name" value="S8pro/Inhibitor_I9"/>
</dbReference>
<comment type="caution">
    <text evidence="10">The sequence shown here is derived from an EMBL/GenBank/DDBJ whole genome shotgun (WGS) entry which is preliminary data.</text>
</comment>
<dbReference type="Gene3D" id="2.60.40.10">
    <property type="entry name" value="Immunoglobulins"/>
    <property type="match status" value="1"/>
</dbReference>
<evidence type="ECO:0000313" key="10">
    <source>
        <dbReference type="EMBL" id="SDE07866.1"/>
    </source>
</evidence>
<dbReference type="Pfam" id="PF17957">
    <property type="entry name" value="Big_7"/>
    <property type="match status" value="1"/>
</dbReference>
<dbReference type="PROSITE" id="PS51892">
    <property type="entry name" value="SUBTILASE"/>
    <property type="match status" value="1"/>
</dbReference>
<feature type="signal peptide" evidence="7">
    <location>
        <begin position="1"/>
        <end position="20"/>
    </location>
</feature>
<evidence type="ECO:0000256" key="5">
    <source>
        <dbReference type="PROSITE-ProRule" id="PRU01240"/>
    </source>
</evidence>
<evidence type="ECO:0000313" key="11">
    <source>
        <dbReference type="Proteomes" id="UP000198717"/>
    </source>
</evidence>
<feature type="active site" description="Charge relay system" evidence="5">
    <location>
        <position position="338"/>
    </location>
</feature>
<comment type="similarity">
    <text evidence="1 5 6">Belongs to the peptidase S8 family.</text>
</comment>
<evidence type="ECO:0000259" key="9">
    <source>
        <dbReference type="Pfam" id="PF05922"/>
    </source>
</evidence>
<evidence type="ECO:0000256" key="6">
    <source>
        <dbReference type="RuleBase" id="RU003355"/>
    </source>
</evidence>
<dbReference type="InterPro" id="IPR050131">
    <property type="entry name" value="Peptidase_S8_subtilisin-like"/>
</dbReference>
<keyword evidence="4 5" id="KW-0720">Serine protease</keyword>
<evidence type="ECO:0000256" key="2">
    <source>
        <dbReference type="ARBA" id="ARBA00022670"/>
    </source>
</evidence>
<dbReference type="InterPro" id="IPR015500">
    <property type="entry name" value="Peptidase_S8_subtilisin-rel"/>
</dbReference>
<keyword evidence="3 5" id="KW-0378">Hydrolase</keyword>
<dbReference type="PRINTS" id="PR00723">
    <property type="entry name" value="SUBTILISIN"/>
</dbReference>
<dbReference type="PANTHER" id="PTHR43806:SF11">
    <property type="entry name" value="CEREVISIN-RELATED"/>
    <property type="match status" value="1"/>
</dbReference>
<evidence type="ECO:0000256" key="4">
    <source>
        <dbReference type="ARBA" id="ARBA00022825"/>
    </source>
</evidence>
<reference evidence="10 11" key="1">
    <citation type="submission" date="2016-10" db="EMBL/GenBank/DDBJ databases">
        <authorList>
            <person name="Varghese N."/>
            <person name="Submissions S."/>
        </authorList>
    </citation>
    <scope>NUCLEOTIDE SEQUENCE [LARGE SCALE GENOMIC DNA]</scope>
    <source>
        <strain evidence="10 11">DSM 2260</strain>
    </source>
</reference>
<keyword evidence="7" id="KW-0732">Signal</keyword>
<evidence type="ECO:0000256" key="1">
    <source>
        <dbReference type="ARBA" id="ARBA00011073"/>
    </source>
</evidence>
<evidence type="ECO:0000259" key="8">
    <source>
        <dbReference type="Pfam" id="PF00082"/>
    </source>
</evidence>
<organism evidence="10 11">
    <name type="scientific">Myxococcus virescens</name>
    <dbReference type="NCBI Taxonomy" id="83456"/>
    <lineage>
        <taxon>Bacteria</taxon>
        <taxon>Pseudomonadati</taxon>
        <taxon>Myxococcota</taxon>
        <taxon>Myxococcia</taxon>
        <taxon>Myxococcales</taxon>
        <taxon>Cystobacterineae</taxon>
        <taxon>Myxococcaceae</taxon>
        <taxon>Myxococcus</taxon>
    </lineage>
</organism>
<proteinExistence type="inferred from homology"/>
<dbReference type="CDD" id="cd04077">
    <property type="entry name" value="Peptidases_S8_PCSK9_ProteinaseK_like"/>
    <property type="match status" value="1"/>
</dbReference>
<name>A0ABY0MR71_9BACT</name>
<feature type="active site" description="Charge relay system" evidence="5">
    <location>
        <position position="153"/>
    </location>
</feature>
<sequence length="663" mass="69834">MWKLHLVPLLCLLTITTSCTEPPAPLAPAAPRQRPIPNRYIVVLRPEARAASQEPQKTREHVSNLAKTHGAKVLHTYEHALQGFSAELDDARLEALRADERVAFIEQDAWVRPLATAETVAWGLDRVDQEDLPLDGLYHPALSGAGVHAYVLDTGIRSTHAEFQGRLGEGFDAVDPDGGAEDCDGHGTHVAGTLGGTTWGVARAVTLHPVRILNCDGEGPLSGIIAGIDWVAAHHQSPAVANLSIGLEVSEALDQAVRNVVAAGVTAVVAAGNFGVSACDESPARTAEALTVGATNVEDSRASFSNHGPCVDLYAPGEDIRSAGIANDTASEVFSGTSMATPHVAGAAALYLEIHPTATPAQVMDALAGAAISGRVKDAGPGSPDLLLQAGFRRSTGDVHRPWAHVVTPFPWSTVRATSRVRVLAWDDAAVRRVDLWVNGLLRASDDTHPFELDWDTREELNGPAALEVRAYDTALKAWRAAPMTVTVRNPDIADFDSTLQAPRCATLASACDTGVLVRGMGTVGPERHAPNTLGASCADGTDGTYLITATLEGLRVSSQDGGPLTAGKPVKLTATAFGFVPFLEAVDLFHAPDARSPQWTHVARLPLEVTGAQELSTTFTLPEGGLQAIRGILGTHPTPVSCAPGAWTDHDDLVFPVAPSSR</sequence>
<dbReference type="SUPFAM" id="SSF52743">
    <property type="entry name" value="Subtilisin-like"/>
    <property type="match status" value="1"/>
</dbReference>
<dbReference type="PANTHER" id="PTHR43806">
    <property type="entry name" value="PEPTIDASE S8"/>
    <property type="match status" value="1"/>
</dbReference>
<gene>
    <name evidence="10" type="ORF">SAMN04488504_10493</name>
</gene>
<keyword evidence="11" id="KW-1185">Reference proteome</keyword>
<dbReference type="PROSITE" id="PS00136">
    <property type="entry name" value="SUBTILASE_ASP"/>
    <property type="match status" value="1"/>
</dbReference>
<evidence type="ECO:0000256" key="7">
    <source>
        <dbReference type="SAM" id="SignalP"/>
    </source>
</evidence>
<dbReference type="SUPFAM" id="SSF54897">
    <property type="entry name" value="Protease propeptides/inhibitors"/>
    <property type="match status" value="1"/>
</dbReference>
<dbReference type="EMBL" id="FNAJ01000004">
    <property type="protein sequence ID" value="SDE07866.1"/>
    <property type="molecule type" value="Genomic_DNA"/>
</dbReference>
<dbReference type="InterPro" id="IPR023828">
    <property type="entry name" value="Peptidase_S8_Ser-AS"/>
</dbReference>
<feature type="active site" description="Charge relay system" evidence="5">
    <location>
        <position position="186"/>
    </location>
</feature>
<dbReference type="InterPro" id="IPR036852">
    <property type="entry name" value="Peptidase_S8/S53_dom_sf"/>
</dbReference>
<dbReference type="Pfam" id="PF00082">
    <property type="entry name" value="Peptidase_S8"/>
    <property type="match status" value="1"/>
</dbReference>
<keyword evidence="2 5" id="KW-0645">Protease</keyword>
<dbReference type="InterPro" id="IPR023827">
    <property type="entry name" value="Peptidase_S8_Asp-AS"/>
</dbReference>
<feature type="chain" id="PRO_5046720625" evidence="7">
    <location>
        <begin position="21"/>
        <end position="663"/>
    </location>
</feature>
<dbReference type="InterPro" id="IPR037045">
    <property type="entry name" value="S8pro/Inhibitor_I9_sf"/>
</dbReference>
<dbReference type="Gene3D" id="3.30.70.80">
    <property type="entry name" value="Peptidase S8 propeptide/proteinase inhibitor I9"/>
    <property type="match status" value="1"/>
</dbReference>
<feature type="domain" description="Peptidase S8/S53" evidence="8">
    <location>
        <begin position="147"/>
        <end position="377"/>
    </location>
</feature>
<feature type="domain" description="Inhibitor I9" evidence="9">
    <location>
        <begin position="39"/>
        <end position="111"/>
    </location>
</feature>
<protein>
    <submittedName>
        <fullName evidence="10">Peptidase inhibitor I9</fullName>
    </submittedName>
</protein>
<accession>A0ABY0MR71</accession>
<dbReference type="InterPro" id="IPR000209">
    <property type="entry name" value="Peptidase_S8/S53_dom"/>
</dbReference>
<dbReference type="InterPro" id="IPR034193">
    <property type="entry name" value="PCSK9_ProteinaseK-like"/>
</dbReference>
<dbReference type="Gene3D" id="3.40.50.200">
    <property type="entry name" value="Peptidase S8/S53 domain"/>
    <property type="match status" value="1"/>
</dbReference>
<evidence type="ECO:0000256" key="3">
    <source>
        <dbReference type="ARBA" id="ARBA00022801"/>
    </source>
</evidence>
<dbReference type="InterPro" id="IPR013783">
    <property type="entry name" value="Ig-like_fold"/>
</dbReference>
<dbReference type="Pfam" id="PF05922">
    <property type="entry name" value="Inhibitor_I9"/>
    <property type="match status" value="1"/>
</dbReference>
<dbReference type="PROSITE" id="PS00137">
    <property type="entry name" value="SUBTILASE_HIS"/>
    <property type="match status" value="1"/>
</dbReference>
<dbReference type="PROSITE" id="PS51257">
    <property type="entry name" value="PROKAR_LIPOPROTEIN"/>
    <property type="match status" value="1"/>
</dbReference>
<dbReference type="Proteomes" id="UP000198717">
    <property type="component" value="Unassembled WGS sequence"/>
</dbReference>
<dbReference type="InterPro" id="IPR022398">
    <property type="entry name" value="Peptidase_S8_His-AS"/>
</dbReference>
<dbReference type="PROSITE" id="PS00138">
    <property type="entry name" value="SUBTILASE_SER"/>
    <property type="match status" value="1"/>
</dbReference>